<gene>
    <name evidence="2" type="ORF">CROQUDRAFT_102010</name>
</gene>
<dbReference type="Proteomes" id="UP000886653">
    <property type="component" value="Unassembled WGS sequence"/>
</dbReference>
<keyword evidence="3" id="KW-1185">Reference proteome</keyword>
<protein>
    <submittedName>
        <fullName evidence="2">Uncharacterized protein</fullName>
    </submittedName>
</protein>
<dbReference type="AlphaFoldDB" id="A0A9P6N507"/>
<comment type="caution">
    <text evidence="2">The sequence shown here is derived from an EMBL/GenBank/DDBJ whole genome shotgun (WGS) entry which is preliminary data.</text>
</comment>
<evidence type="ECO:0000256" key="1">
    <source>
        <dbReference type="SAM" id="MobiDB-lite"/>
    </source>
</evidence>
<reference evidence="2" key="1">
    <citation type="submission" date="2013-11" db="EMBL/GenBank/DDBJ databases">
        <title>Genome sequence of the fusiform rust pathogen reveals effectors for host alternation and coevolution with pine.</title>
        <authorList>
            <consortium name="DOE Joint Genome Institute"/>
            <person name="Smith K."/>
            <person name="Pendleton A."/>
            <person name="Kubisiak T."/>
            <person name="Anderson C."/>
            <person name="Salamov A."/>
            <person name="Aerts A."/>
            <person name="Riley R."/>
            <person name="Clum A."/>
            <person name="Lindquist E."/>
            <person name="Ence D."/>
            <person name="Campbell M."/>
            <person name="Kronenberg Z."/>
            <person name="Feau N."/>
            <person name="Dhillon B."/>
            <person name="Hamelin R."/>
            <person name="Burleigh J."/>
            <person name="Smith J."/>
            <person name="Yandell M."/>
            <person name="Nelson C."/>
            <person name="Grigoriev I."/>
            <person name="Davis J."/>
        </authorList>
    </citation>
    <scope>NUCLEOTIDE SEQUENCE</scope>
    <source>
        <strain evidence="2">G11</strain>
    </source>
</reference>
<organism evidence="2 3">
    <name type="scientific">Cronartium quercuum f. sp. fusiforme G11</name>
    <dbReference type="NCBI Taxonomy" id="708437"/>
    <lineage>
        <taxon>Eukaryota</taxon>
        <taxon>Fungi</taxon>
        <taxon>Dikarya</taxon>
        <taxon>Basidiomycota</taxon>
        <taxon>Pucciniomycotina</taxon>
        <taxon>Pucciniomycetes</taxon>
        <taxon>Pucciniales</taxon>
        <taxon>Coleosporiaceae</taxon>
        <taxon>Cronartium</taxon>
    </lineage>
</organism>
<feature type="compositionally biased region" description="Basic and acidic residues" evidence="1">
    <location>
        <begin position="1"/>
        <end position="14"/>
    </location>
</feature>
<sequence length="258" mass="27774">MRGPEDLQLKEFPDKGIPAPPVSPAEEEEVFGGLGLAAGFAVRGVCCLDPVQIGEEGGVASSELGNGRRFRSGEGREGSVDLALSLALTSCRTEAKEVGSLGSGSSSVVAAFAALSTASLPWIPTWAGHQISLRVMCGCVFRRLKIAVCASLLRQRPGPGHRRWETALMAVWLYTKRVREVVRGRRSWLVVSAARHRPTPREALWWTTGQCKRNIGPVGPTDGLCCPPKLDQENRAVEAMSAFSATDSQPRLVTKRAN</sequence>
<name>A0A9P6N507_9BASI</name>
<feature type="region of interest" description="Disordered" evidence="1">
    <location>
        <begin position="1"/>
        <end position="25"/>
    </location>
</feature>
<accession>A0A9P6N507</accession>
<evidence type="ECO:0000313" key="3">
    <source>
        <dbReference type="Proteomes" id="UP000886653"/>
    </source>
</evidence>
<proteinExistence type="predicted"/>
<dbReference type="EMBL" id="MU167732">
    <property type="protein sequence ID" value="KAG0139184.1"/>
    <property type="molecule type" value="Genomic_DNA"/>
</dbReference>
<evidence type="ECO:0000313" key="2">
    <source>
        <dbReference type="EMBL" id="KAG0139184.1"/>
    </source>
</evidence>